<sequence>MSMYFAGIDISKYKHDCCIIAAADQSVIAKFTFKNNKEGFEQLLTSINSFSSPEDIRIGFESTSHYALNLELFLENASLTFMEINPVLISEYKKSTTLRRTKTDSVDCESIARWLMTVEYKPHSKGFYHSYSLKSLTRLRDRLVRQRSLYLVKLTNVLDHTFPEFKPFFNESFSKTAIYLLENYGSAENMSAMNETDYNELRRISRGKFSPQQFLELKRLAADTVGINNSIFDVELESLLSLYKSLVKEINTLEGEIIRLINEVHPHFMSIPGIGPISAAVIYAEYGDISNFSSPAQMLAFAGIEPSVNDSGTESNGGKMVRHGSSQLRYVLLNCCIPLIRFDMTFATYYAKKRHEGKPHRVAITHVAKKLIRVIFALEKQNIDFNFQKLR</sequence>
<dbReference type="PANTHER" id="PTHR33055:SF15">
    <property type="entry name" value="TRANSPOSASE-RELATED"/>
    <property type="match status" value="1"/>
</dbReference>
<evidence type="ECO:0000313" key="4">
    <source>
        <dbReference type="EMBL" id="SES36994.1"/>
    </source>
</evidence>
<dbReference type="OrthoDB" id="9811278at2"/>
<dbReference type="AlphaFoldDB" id="A0A1H9WT40"/>
<gene>
    <name evidence="4" type="ORF">SAMN04487884_1341</name>
</gene>
<dbReference type="Pfam" id="PF02371">
    <property type="entry name" value="Transposase_20"/>
    <property type="match status" value="1"/>
</dbReference>
<name>A0A1H9WT40_BUTFI</name>
<protein>
    <submittedName>
        <fullName evidence="4">Transposase</fullName>
    </submittedName>
</protein>
<dbReference type="EMBL" id="FOGJ01000034">
    <property type="protein sequence ID" value="SES36994.1"/>
    <property type="molecule type" value="Genomic_DNA"/>
</dbReference>
<evidence type="ECO:0000256" key="1">
    <source>
        <dbReference type="SAM" id="Coils"/>
    </source>
</evidence>
<dbReference type="GO" id="GO:0003677">
    <property type="term" value="F:DNA binding"/>
    <property type="evidence" value="ECO:0007669"/>
    <property type="project" value="InterPro"/>
</dbReference>
<feature type="coiled-coil region" evidence="1">
    <location>
        <begin position="236"/>
        <end position="263"/>
    </location>
</feature>
<accession>A0A1H9WT40</accession>
<dbReference type="InterPro" id="IPR003346">
    <property type="entry name" value="Transposase_20"/>
</dbReference>
<dbReference type="NCBIfam" id="NF033542">
    <property type="entry name" value="transpos_IS110"/>
    <property type="match status" value="1"/>
</dbReference>
<dbReference type="PANTHER" id="PTHR33055">
    <property type="entry name" value="TRANSPOSASE FOR INSERTION SEQUENCE ELEMENT IS1111A"/>
    <property type="match status" value="1"/>
</dbReference>
<proteinExistence type="predicted"/>
<keyword evidence="1" id="KW-0175">Coiled coil</keyword>
<evidence type="ECO:0000259" key="3">
    <source>
        <dbReference type="Pfam" id="PF02371"/>
    </source>
</evidence>
<evidence type="ECO:0000259" key="2">
    <source>
        <dbReference type="Pfam" id="PF01548"/>
    </source>
</evidence>
<dbReference type="GO" id="GO:0006313">
    <property type="term" value="P:DNA transposition"/>
    <property type="evidence" value="ECO:0007669"/>
    <property type="project" value="InterPro"/>
</dbReference>
<organism evidence="4 5">
    <name type="scientific">Butyrivibrio fibrisolvens</name>
    <dbReference type="NCBI Taxonomy" id="831"/>
    <lineage>
        <taxon>Bacteria</taxon>
        <taxon>Bacillati</taxon>
        <taxon>Bacillota</taxon>
        <taxon>Clostridia</taxon>
        <taxon>Lachnospirales</taxon>
        <taxon>Lachnospiraceae</taxon>
        <taxon>Butyrivibrio</taxon>
    </lineage>
</organism>
<dbReference type="InterPro" id="IPR047650">
    <property type="entry name" value="Transpos_IS110"/>
</dbReference>
<feature type="domain" description="Transposase IS116/IS110/IS902 C-terminal" evidence="3">
    <location>
        <begin position="267"/>
        <end position="351"/>
    </location>
</feature>
<reference evidence="4 5" key="1">
    <citation type="submission" date="2016-10" db="EMBL/GenBank/DDBJ databases">
        <authorList>
            <person name="de Groot N.N."/>
        </authorList>
    </citation>
    <scope>NUCLEOTIDE SEQUENCE [LARGE SCALE GENOMIC DNA]</scope>
    <source>
        <strain evidence="4 5">AR40</strain>
    </source>
</reference>
<dbReference type="RefSeq" id="WP_074758562.1">
    <property type="nucleotide sequence ID" value="NZ_FOGJ01000034.1"/>
</dbReference>
<dbReference type="Proteomes" id="UP000182584">
    <property type="component" value="Unassembled WGS sequence"/>
</dbReference>
<evidence type="ECO:0000313" key="5">
    <source>
        <dbReference type="Proteomes" id="UP000182584"/>
    </source>
</evidence>
<dbReference type="InterPro" id="IPR002525">
    <property type="entry name" value="Transp_IS110-like_N"/>
</dbReference>
<dbReference type="Pfam" id="PF01548">
    <property type="entry name" value="DEDD_Tnp_IS110"/>
    <property type="match status" value="1"/>
</dbReference>
<dbReference type="GO" id="GO:0004803">
    <property type="term" value="F:transposase activity"/>
    <property type="evidence" value="ECO:0007669"/>
    <property type="project" value="InterPro"/>
</dbReference>
<feature type="domain" description="Transposase IS110-like N-terminal" evidence="2">
    <location>
        <begin position="6"/>
        <end position="163"/>
    </location>
</feature>